<dbReference type="Pfam" id="PF00060">
    <property type="entry name" value="Lig_chan"/>
    <property type="match status" value="1"/>
</dbReference>
<dbReference type="InterPro" id="IPR028082">
    <property type="entry name" value="Peripla_BP_I"/>
</dbReference>
<evidence type="ECO:0000256" key="4">
    <source>
        <dbReference type="ARBA" id="ARBA00022448"/>
    </source>
</evidence>
<evidence type="ECO:0000313" key="20">
    <source>
        <dbReference type="EMBL" id="RXH91339.1"/>
    </source>
</evidence>
<accession>A0A498J6F0</accession>
<protein>
    <recommendedName>
        <fullName evidence="19">Ionotropic glutamate receptor C-terminal domain-containing protein</fullName>
    </recommendedName>
</protein>
<gene>
    <name evidence="20" type="ORF">DVH24_020362</name>
</gene>
<keyword evidence="11" id="KW-0325">Glycoprotein</keyword>
<evidence type="ECO:0000256" key="7">
    <source>
        <dbReference type="ARBA" id="ARBA00022989"/>
    </source>
</evidence>
<proteinExistence type="inferred from homology"/>
<feature type="region of interest" description="Disordered" evidence="16">
    <location>
        <begin position="918"/>
        <end position="942"/>
    </location>
</feature>
<keyword evidence="15" id="KW-1015">Disulfide bond</keyword>
<dbReference type="FunFam" id="3.40.190.10:FF:000103">
    <property type="entry name" value="Glutamate receptor"/>
    <property type="match status" value="1"/>
</dbReference>
<evidence type="ECO:0000256" key="11">
    <source>
        <dbReference type="ARBA" id="ARBA00023180"/>
    </source>
</evidence>
<feature type="disulfide bond" evidence="15">
    <location>
        <begin position="767"/>
        <end position="823"/>
    </location>
</feature>
<dbReference type="InterPro" id="IPR001828">
    <property type="entry name" value="ANF_lig-bd_rcpt"/>
</dbReference>
<dbReference type="InterPro" id="IPR015683">
    <property type="entry name" value="Ionotropic_Glu_rcpt"/>
</dbReference>
<dbReference type="FunFam" id="3.40.50.2300:FF:000310">
    <property type="entry name" value="Glutamate receptor"/>
    <property type="match status" value="1"/>
</dbReference>
<evidence type="ECO:0000256" key="6">
    <source>
        <dbReference type="ARBA" id="ARBA00022729"/>
    </source>
</evidence>
<keyword evidence="9 17" id="KW-0472">Membrane</keyword>
<dbReference type="AlphaFoldDB" id="A0A498J6F0"/>
<keyword evidence="8" id="KW-0406">Ion transport</keyword>
<dbReference type="PANTHER" id="PTHR34836">
    <property type="entry name" value="OS06G0188250 PROTEIN"/>
    <property type="match status" value="1"/>
</dbReference>
<keyword evidence="21" id="KW-1185">Reference proteome</keyword>
<keyword evidence="4" id="KW-0813">Transport</keyword>
<name>A0A498J6F0_MALDO</name>
<organism evidence="20 21">
    <name type="scientific">Malus domestica</name>
    <name type="common">Apple</name>
    <name type="synonym">Pyrus malus</name>
    <dbReference type="NCBI Taxonomy" id="3750"/>
    <lineage>
        <taxon>Eukaryota</taxon>
        <taxon>Viridiplantae</taxon>
        <taxon>Streptophyta</taxon>
        <taxon>Embryophyta</taxon>
        <taxon>Tracheophyta</taxon>
        <taxon>Spermatophyta</taxon>
        <taxon>Magnoliopsida</taxon>
        <taxon>eudicotyledons</taxon>
        <taxon>Gunneridae</taxon>
        <taxon>Pentapetalae</taxon>
        <taxon>rosids</taxon>
        <taxon>fabids</taxon>
        <taxon>Rosales</taxon>
        <taxon>Rosaceae</taxon>
        <taxon>Amygdaloideae</taxon>
        <taxon>Maleae</taxon>
        <taxon>Malus</taxon>
    </lineage>
</organism>
<evidence type="ECO:0000256" key="1">
    <source>
        <dbReference type="ARBA" id="ARBA00004141"/>
    </source>
</evidence>
<comment type="subunit">
    <text evidence="3">May form heteromers.</text>
</comment>
<sequence length="1057" mass="116649">MKRRTRTNLVCSFFLLISLSINLSLVMGQKSQNTTIPVKVGVVLDDLDSSSTKVWLSCIEMALSDFYTSRASSSTRLALSIRDSREDVVDAAAAALDLIKNLQVQAILGPKSSMQANFVIDLGEEAQVPIMSFSATSPSLTSIRSPYFFRAVQNDSSQVKAISAIIEAFGWREAVPIYVDNEYGEGIIPYLADALQEVEARIPYRSVIPPEASDVQIEAELYKLMTMQTRVFIVHMLPSLGNRLFAKAQEMGMMDEGYVWIMTGGLTNHITAMSSSVRTYVMEGALGVRTYVPQTVELKDFRVRWKKKFQMENPSIIDAELDVPALRAYDAAFALAMAVENVGTRNFGFEKINGSTNSSTDLEALGLSQNGPELCKSLASTKFIGLAGDFSFVDGQLQPSIFEMVNVIGHAAKPIGFWTPQGGLVKKLKFTNTENTTYSTSKSNLGPILWPGDSTSVPKGWENPTYGKRLRVGVPVIDGFADFVRVVPDPSNNTTEVSGFCIDVFDAAMRKLPYAVSYDLIPFAKPDGTSAGTYSDLVHQVFLGKFDALAADTTIRANRSMYVDFTLPYTESGVVMVVPMKDGKSKNAWIFLKPLTWDLWLTSSCFFIFIGFVVWVLEHRINEEFRGPPLHQVGTSFWFSFSTMVFAHRETVISNLARFVVIVWVFVVLVLTQSYTASLTSLLTVQQLQPTFTNLSVLIKNKEYIGYINGSFVRELLIQNGVDPSQLRPYNSSAQCNEFLTNGGAKGGIAAAIDETPNMKLFLAKYCSTYTMIGPIFKTDGFGFVFPKGSPLVSDVSRAILNVTEGDEMKDIENKWFTPDTTCSDTKPTISNSNSLGLDSFWGLFLIAGVSSISALIIFAASFCYRHRHIFMTTDASGWKRIRAMLRFFDQKDLSSHTFRQSGARDGTSYNVEAAAVEASPNNNTTCPPSPESGRSNDADQDSHFFREQGTPVVALPHIKLAQASGSLSQPWFFHIVSLTQSYTANLASLLTVQQLQPTITDLRCLLKTGDYVGYVKNSYVYELLKQLSFDESKLKVIKSIEGCKEALPKGSANGVS</sequence>
<feature type="transmembrane region" description="Helical" evidence="17">
    <location>
        <begin position="597"/>
        <end position="617"/>
    </location>
</feature>
<keyword evidence="13" id="KW-0407">Ion channel</keyword>
<evidence type="ECO:0000256" key="18">
    <source>
        <dbReference type="SAM" id="SignalP"/>
    </source>
</evidence>
<evidence type="ECO:0000256" key="8">
    <source>
        <dbReference type="ARBA" id="ARBA00023065"/>
    </source>
</evidence>
<dbReference type="GO" id="GO:0015276">
    <property type="term" value="F:ligand-gated monoatomic ion channel activity"/>
    <property type="evidence" value="ECO:0007669"/>
    <property type="project" value="InterPro"/>
</dbReference>
<dbReference type="FunFam" id="3.40.190.10:FF:000195">
    <property type="entry name" value="Glutamate receptor 2.7"/>
    <property type="match status" value="1"/>
</dbReference>
<feature type="chain" id="PRO_5019776540" description="Ionotropic glutamate receptor C-terminal domain-containing protein" evidence="18">
    <location>
        <begin position="29"/>
        <end position="1057"/>
    </location>
</feature>
<evidence type="ECO:0000256" key="5">
    <source>
        <dbReference type="ARBA" id="ARBA00022692"/>
    </source>
</evidence>
<dbReference type="InterPro" id="IPR001320">
    <property type="entry name" value="Iontro_rcpt_C"/>
</dbReference>
<evidence type="ECO:0000256" key="13">
    <source>
        <dbReference type="ARBA" id="ARBA00023303"/>
    </source>
</evidence>
<keyword evidence="7 17" id="KW-1133">Transmembrane helix</keyword>
<evidence type="ECO:0000256" key="12">
    <source>
        <dbReference type="ARBA" id="ARBA00023286"/>
    </source>
</evidence>
<comment type="similarity">
    <text evidence="2">Belongs to the glutamate-gated ion channel (TC 1.A.10.1) family.</text>
</comment>
<evidence type="ECO:0000256" key="17">
    <source>
        <dbReference type="SAM" id="Phobius"/>
    </source>
</evidence>
<dbReference type="PANTHER" id="PTHR34836:SF1">
    <property type="entry name" value="OS09G0428600 PROTEIN"/>
    <property type="match status" value="1"/>
</dbReference>
<keyword evidence="5 17" id="KW-0812">Transmembrane</keyword>
<dbReference type="SUPFAM" id="SSF53822">
    <property type="entry name" value="Periplasmic binding protein-like I"/>
    <property type="match status" value="1"/>
</dbReference>
<dbReference type="FunFam" id="1.10.287.70:FF:000037">
    <property type="entry name" value="Glutamate receptor"/>
    <property type="match status" value="1"/>
</dbReference>
<dbReference type="PIRSF" id="PIRSF037090">
    <property type="entry name" value="Iontro_Glu-like_rcpt_pln"/>
    <property type="match status" value="1"/>
</dbReference>
<evidence type="ECO:0000313" key="21">
    <source>
        <dbReference type="Proteomes" id="UP000290289"/>
    </source>
</evidence>
<dbReference type="SUPFAM" id="SSF53850">
    <property type="entry name" value="Periplasmic binding protein-like II"/>
    <property type="match status" value="1"/>
</dbReference>
<comment type="caution">
    <text evidence="20">The sequence shown here is derived from an EMBL/GenBank/DDBJ whole genome shotgun (WGS) entry which is preliminary data.</text>
</comment>
<dbReference type="Pfam" id="PF01094">
    <property type="entry name" value="ANF_receptor"/>
    <property type="match status" value="1"/>
</dbReference>
<feature type="transmembrane region" description="Helical" evidence="17">
    <location>
        <begin position="656"/>
        <end position="675"/>
    </location>
</feature>
<evidence type="ECO:0000256" key="2">
    <source>
        <dbReference type="ARBA" id="ARBA00008685"/>
    </source>
</evidence>
<evidence type="ECO:0000256" key="9">
    <source>
        <dbReference type="ARBA" id="ARBA00023136"/>
    </source>
</evidence>
<feature type="domain" description="Ionotropic glutamate receptor C-terminal" evidence="19">
    <location>
        <begin position="469"/>
        <end position="819"/>
    </location>
</feature>
<dbReference type="Pfam" id="PF10613">
    <property type="entry name" value="Lig_chan-Glu_bd"/>
    <property type="match status" value="1"/>
</dbReference>
<dbReference type="Gene3D" id="1.10.287.70">
    <property type="match status" value="2"/>
</dbReference>
<evidence type="ECO:0000256" key="14">
    <source>
        <dbReference type="ARBA" id="ARBA00049638"/>
    </source>
</evidence>
<dbReference type="Gene3D" id="3.40.190.10">
    <property type="entry name" value="Periplasmic binding protein-like II"/>
    <property type="match status" value="3"/>
</dbReference>
<evidence type="ECO:0000259" key="19">
    <source>
        <dbReference type="SMART" id="SM00079"/>
    </source>
</evidence>
<evidence type="ECO:0000256" key="16">
    <source>
        <dbReference type="SAM" id="MobiDB-lite"/>
    </source>
</evidence>
<evidence type="ECO:0000256" key="15">
    <source>
        <dbReference type="PIRSR" id="PIRSR037090-50"/>
    </source>
</evidence>
<dbReference type="CDD" id="cd19990">
    <property type="entry name" value="PBP1_GABAb_receptor_plant"/>
    <property type="match status" value="1"/>
</dbReference>
<dbReference type="CDD" id="cd13686">
    <property type="entry name" value="GluR_Plant"/>
    <property type="match status" value="1"/>
</dbReference>
<feature type="signal peptide" evidence="18">
    <location>
        <begin position="1"/>
        <end position="28"/>
    </location>
</feature>
<dbReference type="Gene3D" id="3.40.50.2300">
    <property type="match status" value="3"/>
</dbReference>
<comment type="function">
    <text evidence="14">Glutamate-gated receptor that probably acts as a non-selective cation channel. May be involved in light-signal transduction and calcium homeostasis via the regulation of calcium influx into cells.</text>
</comment>
<dbReference type="EMBL" id="RDQH01000334">
    <property type="protein sequence ID" value="RXH91339.1"/>
    <property type="molecule type" value="Genomic_DNA"/>
</dbReference>
<keyword evidence="12" id="KW-1071">Ligand-gated ion channel</keyword>
<reference evidence="20 21" key="1">
    <citation type="submission" date="2018-10" db="EMBL/GenBank/DDBJ databases">
        <title>A high-quality apple genome assembly.</title>
        <authorList>
            <person name="Hu J."/>
        </authorList>
    </citation>
    <scope>NUCLEOTIDE SEQUENCE [LARGE SCALE GENOMIC DNA]</scope>
    <source>
        <strain evidence="21">cv. HFTH1</strain>
        <tissue evidence="20">Young leaf</tissue>
    </source>
</reference>
<dbReference type="InterPro" id="IPR017103">
    <property type="entry name" value="Iontropic_Glu_rcpt_pln"/>
</dbReference>
<keyword evidence="10" id="KW-0675">Receptor</keyword>
<dbReference type="Proteomes" id="UP000290289">
    <property type="component" value="Chromosome 8"/>
</dbReference>
<feature type="transmembrane region" description="Helical" evidence="17">
    <location>
        <begin position="841"/>
        <end position="865"/>
    </location>
</feature>
<dbReference type="InterPro" id="IPR044440">
    <property type="entry name" value="GABAb_receptor_plant_PBP1"/>
</dbReference>
<keyword evidence="6 18" id="KW-0732">Signal</keyword>
<evidence type="ECO:0000256" key="3">
    <source>
        <dbReference type="ARBA" id="ARBA00011095"/>
    </source>
</evidence>
<dbReference type="GO" id="GO:0016020">
    <property type="term" value="C:membrane"/>
    <property type="evidence" value="ECO:0007669"/>
    <property type="project" value="UniProtKB-SubCell"/>
</dbReference>
<evidence type="ECO:0000256" key="10">
    <source>
        <dbReference type="ARBA" id="ARBA00023170"/>
    </source>
</evidence>
<dbReference type="SMART" id="SM00079">
    <property type="entry name" value="PBPe"/>
    <property type="match status" value="1"/>
</dbReference>
<comment type="subcellular location">
    <subcellularLocation>
        <location evidence="1">Membrane</location>
        <topology evidence="1">Multi-pass membrane protein</topology>
    </subcellularLocation>
</comment>
<dbReference type="InterPro" id="IPR019594">
    <property type="entry name" value="Glu/Gly-bd"/>
</dbReference>
<dbReference type="FunFam" id="3.40.50.2300:FF:000169">
    <property type="entry name" value="Glutamate receptor"/>
    <property type="match status" value="1"/>
</dbReference>